<sequence>MEAPVLESETQGSDGLPIWFHSSRGGDDLLAGLAVTGVGGVAEEGKGRSGSRKVGEEGVGLHRLCVSVTTQYSPTWTISEGLVFAF</sequence>
<dbReference type="AlphaFoldDB" id="A0A8S9IN22"/>
<reference evidence="1" key="1">
    <citation type="submission" date="2019-12" db="EMBL/GenBank/DDBJ databases">
        <title>Genome sequencing and annotation of Brassica cretica.</title>
        <authorList>
            <person name="Studholme D.J."/>
            <person name="Sarris P.F."/>
        </authorList>
    </citation>
    <scope>NUCLEOTIDE SEQUENCE</scope>
    <source>
        <strain evidence="1">PFS-102/07</strain>
        <tissue evidence="1">Leaf</tissue>
    </source>
</reference>
<gene>
    <name evidence="1" type="ORF">F2Q70_00001482</name>
</gene>
<accession>A0A8S9IN22</accession>
<dbReference type="EMBL" id="QGKY02001015">
    <property type="protein sequence ID" value="KAF2571234.1"/>
    <property type="molecule type" value="Genomic_DNA"/>
</dbReference>
<evidence type="ECO:0000313" key="1">
    <source>
        <dbReference type="EMBL" id="KAF2571234.1"/>
    </source>
</evidence>
<protein>
    <submittedName>
        <fullName evidence="1">Uncharacterized protein</fullName>
    </submittedName>
</protein>
<name>A0A8S9IN22_BRACR</name>
<proteinExistence type="predicted"/>
<organism evidence="1">
    <name type="scientific">Brassica cretica</name>
    <name type="common">Mustard</name>
    <dbReference type="NCBI Taxonomy" id="69181"/>
    <lineage>
        <taxon>Eukaryota</taxon>
        <taxon>Viridiplantae</taxon>
        <taxon>Streptophyta</taxon>
        <taxon>Embryophyta</taxon>
        <taxon>Tracheophyta</taxon>
        <taxon>Spermatophyta</taxon>
        <taxon>Magnoliopsida</taxon>
        <taxon>eudicotyledons</taxon>
        <taxon>Gunneridae</taxon>
        <taxon>Pentapetalae</taxon>
        <taxon>rosids</taxon>
        <taxon>malvids</taxon>
        <taxon>Brassicales</taxon>
        <taxon>Brassicaceae</taxon>
        <taxon>Brassiceae</taxon>
        <taxon>Brassica</taxon>
    </lineage>
</organism>
<comment type="caution">
    <text evidence="1">The sequence shown here is derived from an EMBL/GenBank/DDBJ whole genome shotgun (WGS) entry which is preliminary data.</text>
</comment>